<feature type="transmembrane region" description="Helical" evidence="6">
    <location>
        <begin position="81"/>
        <end position="100"/>
    </location>
</feature>
<dbReference type="Gene3D" id="1.20.1250.20">
    <property type="entry name" value="MFS general substrate transporter like domains"/>
    <property type="match status" value="1"/>
</dbReference>
<feature type="transmembrane region" description="Helical" evidence="6">
    <location>
        <begin position="356"/>
        <end position="379"/>
    </location>
</feature>
<protein>
    <submittedName>
        <fullName evidence="8">Inositol transporter-like SP family MFS transporter</fullName>
    </submittedName>
</protein>
<evidence type="ECO:0000259" key="7">
    <source>
        <dbReference type="PROSITE" id="PS50850"/>
    </source>
</evidence>
<keyword evidence="4 6" id="KW-0472">Membrane</keyword>
<evidence type="ECO:0000256" key="6">
    <source>
        <dbReference type="SAM" id="Phobius"/>
    </source>
</evidence>
<dbReference type="Pfam" id="PF07690">
    <property type="entry name" value="MFS_1"/>
    <property type="match status" value="1"/>
</dbReference>
<dbReference type="EMBL" id="JAGIOC010000001">
    <property type="protein sequence ID" value="MBP2409231.1"/>
    <property type="molecule type" value="Genomic_DNA"/>
</dbReference>
<evidence type="ECO:0000256" key="2">
    <source>
        <dbReference type="ARBA" id="ARBA00022692"/>
    </source>
</evidence>
<feature type="region of interest" description="Disordered" evidence="5">
    <location>
        <begin position="421"/>
        <end position="450"/>
    </location>
</feature>
<evidence type="ECO:0000256" key="5">
    <source>
        <dbReference type="SAM" id="MobiDB-lite"/>
    </source>
</evidence>
<sequence>MRSARPEKSPPSPWWVAIVCGMASYLDAAAIVSSGTALVLYQHSIGITESQIGMLSAALTLSIAAGALSGGRLGDRYGRRAVFLATMGMILAGAILLVLAPGFSLLLVGMVLVGLGSGADLPVSLASISEAASDHNRGRLVGFSQILWFAGIIGANVFGIIAGGRGQLGGQIMFAHIGLVALVVLIARLSIPESATWAQADHERTAGAATLRARSTGLRDVLRRRALLVPFLALIGFYTLTNIGANTGGQFGTYIGVNVVGLSVSAQSLLGIVMLGVGMLGALVFMRIVDTRWRMTCYLIGAVLLAGSYLIPVVLGFGLAPWIALSFFNAIGGAFAFEAIMKVWSQESFPTLLRSSVQGAVIAVARVVAAGVALVTPALMHTPGLAYGLIALVVAIGLVCGWAGFRRSRFDAFAEEAREVPDSGSVAEHAPDAAPPAQLSPTTPYAPTER</sequence>
<dbReference type="PANTHER" id="PTHR23508">
    <property type="entry name" value="CARBOXYLIC ACID TRANSPORTER PROTEIN HOMOLOG"/>
    <property type="match status" value="1"/>
</dbReference>
<evidence type="ECO:0000256" key="4">
    <source>
        <dbReference type="ARBA" id="ARBA00023136"/>
    </source>
</evidence>
<keyword evidence="3 6" id="KW-1133">Transmembrane helix</keyword>
<dbReference type="InterPro" id="IPR011701">
    <property type="entry name" value="MFS"/>
</dbReference>
<feature type="transmembrane region" description="Helical" evidence="6">
    <location>
        <begin position="106"/>
        <end position="128"/>
    </location>
</feature>
<evidence type="ECO:0000313" key="8">
    <source>
        <dbReference type="EMBL" id="MBP2409231.1"/>
    </source>
</evidence>
<feature type="transmembrane region" description="Helical" evidence="6">
    <location>
        <begin position="12"/>
        <end position="32"/>
    </location>
</feature>
<feature type="transmembrane region" description="Helical" evidence="6">
    <location>
        <begin position="297"/>
        <end position="317"/>
    </location>
</feature>
<keyword evidence="9" id="KW-1185">Reference proteome</keyword>
<feature type="transmembrane region" description="Helical" evidence="6">
    <location>
        <begin position="226"/>
        <end position="245"/>
    </location>
</feature>
<feature type="transmembrane region" description="Helical" evidence="6">
    <location>
        <begin position="140"/>
        <end position="162"/>
    </location>
</feature>
<dbReference type="InterPro" id="IPR020846">
    <property type="entry name" value="MFS_dom"/>
</dbReference>
<feature type="transmembrane region" description="Helical" evidence="6">
    <location>
        <begin position="52"/>
        <end position="69"/>
    </location>
</feature>
<feature type="transmembrane region" description="Helical" evidence="6">
    <location>
        <begin position="168"/>
        <end position="187"/>
    </location>
</feature>
<feature type="transmembrane region" description="Helical" evidence="6">
    <location>
        <begin position="385"/>
        <end position="405"/>
    </location>
</feature>
<feature type="compositionally biased region" description="Polar residues" evidence="5">
    <location>
        <begin position="439"/>
        <end position="450"/>
    </location>
</feature>
<name>A0ABS4YK98_9MICO</name>
<reference evidence="8 9" key="1">
    <citation type="submission" date="2021-03" db="EMBL/GenBank/DDBJ databases">
        <title>Sequencing the genomes of 1000 actinobacteria strains.</title>
        <authorList>
            <person name="Klenk H.-P."/>
        </authorList>
    </citation>
    <scope>NUCLEOTIDE SEQUENCE [LARGE SCALE GENOMIC DNA]</scope>
    <source>
        <strain evidence="8 9">DSM 14564</strain>
    </source>
</reference>
<gene>
    <name evidence="8" type="ORF">JOF44_002134</name>
</gene>
<accession>A0ABS4YK98</accession>
<organism evidence="8 9">
    <name type="scientific">Brachybacterium fresconis</name>
    <dbReference type="NCBI Taxonomy" id="173363"/>
    <lineage>
        <taxon>Bacteria</taxon>
        <taxon>Bacillati</taxon>
        <taxon>Actinomycetota</taxon>
        <taxon>Actinomycetes</taxon>
        <taxon>Micrococcales</taxon>
        <taxon>Dermabacteraceae</taxon>
        <taxon>Brachybacterium</taxon>
    </lineage>
</organism>
<evidence type="ECO:0000256" key="3">
    <source>
        <dbReference type="ARBA" id="ARBA00022989"/>
    </source>
</evidence>
<evidence type="ECO:0000313" key="9">
    <source>
        <dbReference type="Proteomes" id="UP000698222"/>
    </source>
</evidence>
<keyword evidence="2 6" id="KW-0812">Transmembrane</keyword>
<comment type="caution">
    <text evidence="8">The sequence shown here is derived from an EMBL/GenBank/DDBJ whole genome shotgun (WGS) entry which is preliminary data.</text>
</comment>
<dbReference type="RefSeq" id="WP_342591757.1">
    <property type="nucleotide sequence ID" value="NZ_BAAAJV010000018.1"/>
</dbReference>
<dbReference type="InterPro" id="IPR036259">
    <property type="entry name" value="MFS_trans_sf"/>
</dbReference>
<feature type="domain" description="Major facilitator superfamily (MFS) profile" evidence="7">
    <location>
        <begin position="13"/>
        <end position="409"/>
    </location>
</feature>
<comment type="subcellular location">
    <subcellularLocation>
        <location evidence="1">Cell membrane</location>
        <topology evidence="1">Multi-pass membrane protein</topology>
    </subcellularLocation>
</comment>
<proteinExistence type="predicted"/>
<feature type="transmembrane region" description="Helical" evidence="6">
    <location>
        <begin position="265"/>
        <end position="285"/>
    </location>
</feature>
<dbReference type="PANTHER" id="PTHR23508:SF10">
    <property type="entry name" value="CARBOXYLIC ACID TRANSPORTER PROTEIN HOMOLOG"/>
    <property type="match status" value="1"/>
</dbReference>
<dbReference type="SUPFAM" id="SSF103473">
    <property type="entry name" value="MFS general substrate transporter"/>
    <property type="match status" value="1"/>
</dbReference>
<dbReference type="PROSITE" id="PS50850">
    <property type="entry name" value="MFS"/>
    <property type="match status" value="1"/>
</dbReference>
<feature type="transmembrane region" description="Helical" evidence="6">
    <location>
        <begin position="323"/>
        <end position="344"/>
    </location>
</feature>
<evidence type="ECO:0000256" key="1">
    <source>
        <dbReference type="ARBA" id="ARBA00004651"/>
    </source>
</evidence>
<dbReference type="Proteomes" id="UP000698222">
    <property type="component" value="Unassembled WGS sequence"/>
</dbReference>